<organism evidence="1 2">
    <name type="scientific">Candidatus Nitrospira inopinata</name>
    <dbReference type="NCBI Taxonomy" id="1715989"/>
    <lineage>
        <taxon>Bacteria</taxon>
        <taxon>Pseudomonadati</taxon>
        <taxon>Nitrospirota</taxon>
        <taxon>Nitrospiria</taxon>
        <taxon>Nitrospirales</taxon>
        <taxon>Nitrospiraceae</taxon>
        <taxon>Nitrospira</taxon>
    </lineage>
</organism>
<dbReference type="KEGG" id="nio:NITINOP_0277"/>
<gene>
    <name evidence="1" type="ORF">NITINOP_0277</name>
</gene>
<proteinExistence type="predicted"/>
<dbReference type="AlphaFoldDB" id="A0A0S4KMW1"/>
<keyword evidence="2" id="KW-1185">Reference proteome</keyword>
<protein>
    <submittedName>
        <fullName evidence="1">Uncharacterized protein</fullName>
    </submittedName>
</protein>
<dbReference type="EMBL" id="LN885086">
    <property type="protein sequence ID" value="CUQ65253.1"/>
    <property type="molecule type" value="Genomic_DNA"/>
</dbReference>
<evidence type="ECO:0000313" key="2">
    <source>
        <dbReference type="Proteomes" id="UP000066284"/>
    </source>
</evidence>
<reference evidence="2" key="1">
    <citation type="submission" date="2015-09" db="EMBL/GenBank/DDBJ databases">
        <authorList>
            <person name="Daims H."/>
        </authorList>
    </citation>
    <scope>NUCLEOTIDE SEQUENCE [LARGE SCALE GENOMIC DNA]</scope>
</reference>
<accession>A0A0S4KMW1</accession>
<sequence length="59" mass="6573">MGRSGIVRSEIVFGAGLRDSFSSLHGEHRDFPGLSTLRLARREKENACRLYRKSPAAVN</sequence>
<evidence type="ECO:0000313" key="1">
    <source>
        <dbReference type="EMBL" id="CUQ65253.1"/>
    </source>
</evidence>
<dbReference type="STRING" id="1715989.NITINOP_0277"/>
<dbReference type="Proteomes" id="UP000066284">
    <property type="component" value="Chromosome 1"/>
</dbReference>
<name>A0A0S4KMW1_9BACT</name>